<reference evidence="1 2" key="1">
    <citation type="journal article" date="2021" name="Hortic Res">
        <title>High-quality reference genome and annotation aids understanding of berry development for evergreen blueberry (Vaccinium darrowii).</title>
        <authorList>
            <person name="Yu J."/>
            <person name="Hulse-Kemp A.M."/>
            <person name="Babiker E."/>
            <person name="Staton M."/>
        </authorList>
    </citation>
    <scope>NUCLEOTIDE SEQUENCE [LARGE SCALE GENOMIC DNA]</scope>
    <source>
        <strain evidence="2">cv. NJ 8807/NJ 8810</strain>
        <tissue evidence="1">Young leaf</tissue>
    </source>
</reference>
<comment type="caution">
    <text evidence="1">The sequence shown here is derived from an EMBL/GenBank/DDBJ whole genome shotgun (WGS) entry which is preliminary data.</text>
</comment>
<name>A0ACB7Z8B3_9ERIC</name>
<evidence type="ECO:0000313" key="2">
    <source>
        <dbReference type="Proteomes" id="UP000828048"/>
    </source>
</evidence>
<sequence>MDNPQNQEDLSNWRALDKGKFKANCDVDTNESGPFSKASVVIRDWNGKLLDGTVHSIRAESSLDGELQAIRAACKVANGLGLKEVEIEYDNKQTISLSVSELVPPWKVCSVVQDIRHFAKDGKFLFKWARRTANKVAHKVASLALKKRLPCNWPNEFSEDRVNGVAHFPSKSTKGDGPLNDDCGKMNEK</sequence>
<evidence type="ECO:0000313" key="1">
    <source>
        <dbReference type="EMBL" id="KAH7861955.1"/>
    </source>
</evidence>
<protein>
    <submittedName>
        <fullName evidence="1">Uncharacterized protein</fullName>
    </submittedName>
</protein>
<accession>A0ACB7Z8B3</accession>
<organism evidence="1 2">
    <name type="scientific">Vaccinium darrowii</name>
    <dbReference type="NCBI Taxonomy" id="229202"/>
    <lineage>
        <taxon>Eukaryota</taxon>
        <taxon>Viridiplantae</taxon>
        <taxon>Streptophyta</taxon>
        <taxon>Embryophyta</taxon>
        <taxon>Tracheophyta</taxon>
        <taxon>Spermatophyta</taxon>
        <taxon>Magnoliopsida</taxon>
        <taxon>eudicotyledons</taxon>
        <taxon>Gunneridae</taxon>
        <taxon>Pentapetalae</taxon>
        <taxon>asterids</taxon>
        <taxon>Ericales</taxon>
        <taxon>Ericaceae</taxon>
        <taxon>Vaccinioideae</taxon>
        <taxon>Vaccinieae</taxon>
        <taxon>Vaccinium</taxon>
    </lineage>
</organism>
<dbReference type="EMBL" id="CM037154">
    <property type="protein sequence ID" value="KAH7861955.1"/>
    <property type="molecule type" value="Genomic_DNA"/>
</dbReference>
<proteinExistence type="predicted"/>
<gene>
    <name evidence="1" type="ORF">Vadar_033013</name>
</gene>
<dbReference type="Proteomes" id="UP000828048">
    <property type="component" value="Chromosome 4"/>
</dbReference>
<keyword evidence="2" id="KW-1185">Reference proteome</keyword>